<evidence type="ECO:0000256" key="1">
    <source>
        <dbReference type="SAM" id="MobiDB-lite"/>
    </source>
</evidence>
<gene>
    <name evidence="2" type="ORF">AALP_AAs55885U000100</name>
</gene>
<dbReference type="EMBL" id="KL987922">
    <property type="protein sequence ID" value="KFK22567.1"/>
    <property type="molecule type" value="Genomic_DNA"/>
</dbReference>
<evidence type="ECO:0000313" key="3">
    <source>
        <dbReference type="Proteomes" id="UP000029120"/>
    </source>
</evidence>
<reference evidence="3" key="1">
    <citation type="journal article" date="2015" name="Nat. Plants">
        <title>Genome expansion of Arabis alpina linked with retrotransposition and reduced symmetric DNA methylation.</title>
        <authorList>
            <person name="Willing E.M."/>
            <person name="Rawat V."/>
            <person name="Mandakova T."/>
            <person name="Maumus F."/>
            <person name="James G.V."/>
            <person name="Nordstroem K.J."/>
            <person name="Becker C."/>
            <person name="Warthmann N."/>
            <person name="Chica C."/>
            <person name="Szarzynska B."/>
            <person name="Zytnicki M."/>
            <person name="Albani M.C."/>
            <person name="Kiefer C."/>
            <person name="Bergonzi S."/>
            <person name="Castaings L."/>
            <person name="Mateos J.L."/>
            <person name="Berns M.C."/>
            <person name="Bujdoso N."/>
            <person name="Piofczyk T."/>
            <person name="de Lorenzo L."/>
            <person name="Barrero-Sicilia C."/>
            <person name="Mateos I."/>
            <person name="Piednoel M."/>
            <person name="Hagmann J."/>
            <person name="Chen-Min-Tao R."/>
            <person name="Iglesias-Fernandez R."/>
            <person name="Schuster S.C."/>
            <person name="Alonso-Blanco C."/>
            <person name="Roudier F."/>
            <person name="Carbonero P."/>
            <person name="Paz-Ares J."/>
            <person name="Davis S.J."/>
            <person name="Pecinka A."/>
            <person name="Quesneville H."/>
            <person name="Colot V."/>
            <person name="Lysak M.A."/>
            <person name="Weigel D."/>
            <person name="Coupland G."/>
            <person name="Schneeberger K."/>
        </authorList>
    </citation>
    <scope>NUCLEOTIDE SEQUENCE [LARGE SCALE GENOMIC DNA]</scope>
    <source>
        <strain evidence="3">cv. Pajares</strain>
    </source>
</reference>
<dbReference type="Gramene" id="KFK22567">
    <property type="protein sequence ID" value="KFK22567"/>
    <property type="gene ID" value="AALP_AAs55885U000100"/>
</dbReference>
<protein>
    <submittedName>
        <fullName evidence="2">Uncharacterized protein</fullName>
    </submittedName>
</protein>
<organism evidence="2 3">
    <name type="scientific">Arabis alpina</name>
    <name type="common">Alpine rock-cress</name>
    <dbReference type="NCBI Taxonomy" id="50452"/>
    <lineage>
        <taxon>Eukaryota</taxon>
        <taxon>Viridiplantae</taxon>
        <taxon>Streptophyta</taxon>
        <taxon>Embryophyta</taxon>
        <taxon>Tracheophyta</taxon>
        <taxon>Spermatophyta</taxon>
        <taxon>Magnoliopsida</taxon>
        <taxon>eudicotyledons</taxon>
        <taxon>Gunneridae</taxon>
        <taxon>Pentapetalae</taxon>
        <taxon>rosids</taxon>
        <taxon>malvids</taxon>
        <taxon>Brassicales</taxon>
        <taxon>Brassicaceae</taxon>
        <taxon>Arabideae</taxon>
        <taxon>Arabis</taxon>
    </lineage>
</organism>
<name>A0A087FY65_ARAAL</name>
<dbReference type="AlphaFoldDB" id="A0A087FY65"/>
<keyword evidence="3" id="KW-1185">Reference proteome</keyword>
<feature type="region of interest" description="Disordered" evidence="1">
    <location>
        <begin position="1"/>
        <end position="20"/>
    </location>
</feature>
<sequence>MDTSGTEVETGSSVAYDPRSSTCLVEPMSAQDNASLIHLGSDVDPRPSSTEDLAYTDGPDSHRADTVARLGTDGAIRGTNMDGDPTILIHRSDDDPMSSRLHTDDPMGMIQRGVAPMGMIPLNDEDPELPPGNAELSSSSSLYDSRASSVERGDDDVLVQVKQTKKAKKAKKKAKVKVRPNPPGFTLSNDKFLQRLRKKCGFSEEIIECGVDISTEYLSYLTDFRVRGRSDELRHSVTNASGTALIVGFLSKDDQFEDRFFFVELSEKTVEADCIGLVKMRCERRVKPTLHVVLMKFVAAMHDELSSGNGNWRKSFSRKRIERAFSTEIIPGKILGRGRARVSSREQGAPEAAAKATRLSSTNAPRAVVPMTLTPTASLVRARSSRPLAPKTPTSATLLPPPSLTLGEHAEFRRLSAERARICSGKGKGIDRETSLKRRRLDTYHAAVVDREAFASGVAVPLVSGLFCDEAYAVTKSKASELSLLFDKLVGDYDEDVRFGDSELRKIKKDCDAKLAKLKSRIGEAVAEARDEMARGFTRRVSEDAGLLAEIGGKAQNSMLNLPEIEANLEFIGLLQGPKPPDLPT</sequence>
<feature type="region of interest" description="Disordered" evidence="1">
    <location>
        <begin position="341"/>
        <end position="361"/>
    </location>
</feature>
<evidence type="ECO:0000313" key="2">
    <source>
        <dbReference type="EMBL" id="KFK22567.1"/>
    </source>
</evidence>
<feature type="region of interest" description="Disordered" evidence="1">
    <location>
        <begin position="123"/>
        <end position="149"/>
    </location>
</feature>
<feature type="region of interest" description="Disordered" evidence="1">
    <location>
        <begin position="381"/>
        <end position="402"/>
    </location>
</feature>
<feature type="region of interest" description="Disordered" evidence="1">
    <location>
        <begin position="35"/>
        <end position="64"/>
    </location>
</feature>
<accession>A0A087FY65</accession>
<feature type="compositionally biased region" description="Low complexity" evidence="1">
    <location>
        <begin position="387"/>
        <end position="398"/>
    </location>
</feature>
<feature type="compositionally biased region" description="Low complexity" evidence="1">
    <location>
        <begin position="137"/>
        <end position="148"/>
    </location>
</feature>
<proteinExistence type="predicted"/>
<dbReference type="Proteomes" id="UP000029120">
    <property type="component" value="Unassembled WGS sequence"/>
</dbReference>